<dbReference type="RefSeq" id="WP_115752450.1">
    <property type="nucleotide sequence ID" value="NZ_LARY01000001.1"/>
</dbReference>
<dbReference type="InterPro" id="IPR035901">
    <property type="entry name" value="GIY-YIG_endonuc_sf"/>
</dbReference>
<dbReference type="EMBL" id="LARY01000001">
    <property type="protein sequence ID" value="RDX02762.1"/>
    <property type="molecule type" value="Genomic_DNA"/>
</dbReference>
<dbReference type="SUPFAM" id="SSF82771">
    <property type="entry name" value="GIY-YIG endonuclease"/>
    <property type="match status" value="1"/>
</dbReference>
<dbReference type="CDD" id="cd10451">
    <property type="entry name" value="GIY-YIG_LuxR_like"/>
    <property type="match status" value="1"/>
</dbReference>
<reference evidence="2" key="1">
    <citation type="submission" date="2015-04" db="EMBL/GenBank/DDBJ databases">
        <authorList>
            <person name="Schardt J."/>
            <person name="Mueller-Herbst S."/>
            <person name="Scherer S."/>
            <person name="Huptas C."/>
        </authorList>
    </citation>
    <scope>NUCLEOTIDE SEQUENCE [LARGE SCALE GENOMIC DNA]</scope>
    <source>
        <strain evidence="2">Kiel-L1</strain>
    </source>
</reference>
<name>A0A3D8TV58_9LIST</name>
<comment type="caution">
    <text evidence="1">The sequence shown here is derived from an EMBL/GenBank/DDBJ whole genome shotgun (WGS) entry which is preliminary data.</text>
</comment>
<organism evidence="1 2">
    <name type="scientific">Listeria kieliensis</name>
    <dbReference type="NCBI Taxonomy" id="1621700"/>
    <lineage>
        <taxon>Bacteria</taxon>
        <taxon>Bacillati</taxon>
        <taxon>Bacillota</taxon>
        <taxon>Bacilli</taxon>
        <taxon>Bacillales</taxon>
        <taxon>Listeriaceae</taxon>
        <taxon>Listeria</taxon>
    </lineage>
</organism>
<keyword evidence="2" id="KW-1185">Reference proteome</keyword>
<protein>
    <submittedName>
        <fullName evidence="1">LuxR family transcriptional regulator</fullName>
    </submittedName>
</protein>
<gene>
    <name evidence="1" type="ORF">UR08_04445</name>
</gene>
<proteinExistence type="predicted"/>
<evidence type="ECO:0000313" key="1">
    <source>
        <dbReference type="EMBL" id="RDX02762.1"/>
    </source>
</evidence>
<dbReference type="Proteomes" id="UP000257055">
    <property type="component" value="Unassembled WGS sequence"/>
</dbReference>
<dbReference type="AlphaFoldDB" id="A0A3D8TV58"/>
<evidence type="ECO:0000313" key="2">
    <source>
        <dbReference type="Proteomes" id="UP000257055"/>
    </source>
</evidence>
<sequence>MDAKRKKELQQQYKEMKTYYGVIQLKNDQNGKIFIDTVPNLKNRWSYYVMSLDSNRHPNKQLQEEWNAFGKEHFNYQVLFEKPNTDVTDMKFELKQLKKKWLEKLQPFGQQGYHKIEELNK</sequence>
<accession>A0A3D8TV58</accession>
<dbReference type="Gene3D" id="3.40.1440.10">
    <property type="entry name" value="GIY-YIG endonuclease"/>
    <property type="match status" value="1"/>
</dbReference>